<sequence length="41" mass="4846">MYESFYQCEWTPFSREITTTSLYPSGMLEETLGRLCHATEH</sequence>
<gene>
    <name evidence="1" type="ORF">SDC9_137770</name>
</gene>
<dbReference type="EMBL" id="VSSQ01037852">
    <property type="protein sequence ID" value="MPM90648.1"/>
    <property type="molecule type" value="Genomic_DNA"/>
</dbReference>
<dbReference type="AlphaFoldDB" id="A0A645DNG8"/>
<accession>A0A645DNG8</accession>
<organism evidence="1">
    <name type="scientific">bioreactor metagenome</name>
    <dbReference type="NCBI Taxonomy" id="1076179"/>
    <lineage>
        <taxon>unclassified sequences</taxon>
        <taxon>metagenomes</taxon>
        <taxon>ecological metagenomes</taxon>
    </lineage>
</organism>
<name>A0A645DNG8_9ZZZZ</name>
<proteinExistence type="predicted"/>
<reference evidence="1" key="1">
    <citation type="submission" date="2019-08" db="EMBL/GenBank/DDBJ databases">
        <authorList>
            <person name="Kucharzyk K."/>
            <person name="Murdoch R.W."/>
            <person name="Higgins S."/>
            <person name="Loffler F."/>
        </authorList>
    </citation>
    <scope>NUCLEOTIDE SEQUENCE</scope>
</reference>
<evidence type="ECO:0000313" key="1">
    <source>
        <dbReference type="EMBL" id="MPM90648.1"/>
    </source>
</evidence>
<comment type="caution">
    <text evidence="1">The sequence shown here is derived from an EMBL/GenBank/DDBJ whole genome shotgun (WGS) entry which is preliminary data.</text>
</comment>
<protein>
    <submittedName>
        <fullName evidence="1">Uncharacterized protein</fullName>
    </submittedName>
</protein>